<dbReference type="InterPro" id="IPR003439">
    <property type="entry name" value="ABC_transporter-like_ATP-bd"/>
</dbReference>
<dbReference type="GO" id="GO:0098796">
    <property type="term" value="C:membrane protein complex"/>
    <property type="evidence" value="ECO:0007669"/>
    <property type="project" value="UniProtKB-ARBA"/>
</dbReference>
<sequence length="224" mass="25229">MITIENLEKSFHFDSGEDKVLDQVNLSLKSGEITALNGVSGSGKSTLLTIIAGLQNATNGKIYIDGVELTNLKESELRQRRASQFGFIFQQSHLIPFLSVKDQLSFMIETAGRKWSRKVREEKIDAMLEAVDMMKHKNSDPNNLSGGEKQRVAIARALIHEPEILFADEVTASLDSKRSKQVMEIIRHIAETRKITVLMVTHDEDMLQYADRIVTMKDGKILEI</sequence>
<evidence type="ECO:0000313" key="11">
    <source>
        <dbReference type="Proteomes" id="UP000763505"/>
    </source>
</evidence>
<reference evidence="10" key="1">
    <citation type="journal article" date="2021" name="PeerJ">
        <title>Extensive microbial diversity within the chicken gut microbiome revealed by metagenomics and culture.</title>
        <authorList>
            <person name="Gilroy R."/>
            <person name="Ravi A."/>
            <person name="Getino M."/>
            <person name="Pursley I."/>
            <person name="Horton D.L."/>
            <person name="Alikhan N.F."/>
            <person name="Baker D."/>
            <person name="Gharbi K."/>
            <person name="Hall N."/>
            <person name="Watson M."/>
            <person name="Adriaenssens E.M."/>
            <person name="Foster-Nyarko E."/>
            <person name="Jarju S."/>
            <person name="Secka A."/>
            <person name="Antonio M."/>
            <person name="Oren A."/>
            <person name="Chaudhuri R.R."/>
            <person name="La Ragione R."/>
            <person name="Hildebrand F."/>
            <person name="Pallen M.J."/>
        </authorList>
    </citation>
    <scope>NUCLEOTIDE SEQUENCE</scope>
    <source>
        <strain evidence="10">6019</strain>
    </source>
</reference>
<name>A0A921DYK0_9STAP</name>
<evidence type="ECO:0000256" key="5">
    <source>
        <dbReference type="ARBA" id="ARBA00022840"/>
    </source>
</evidence>
<keyword evidence="3" id="KW-0813">Transport</keyword>
<dbReference type="GO" id="GO:0022857">
    <property type="term" value="F:transmembrane transporter activity"/>
    <property type="evidence" value="ECO:0007669"/>
    <property type="project" value="TreeGrafter"/>
</dbReference>
<dbReference type="Gene3D" id="3.40.50.300">
    <property type="entry name" value="P-loop containing nucleotide triphosphate hydrolases"/>
    <property type="match status" value="1"/>
</dbReference>
<dbReference type="GO" id="GO:0005886">
    <property type="term" value="C:plasma membrane"/>
    <property type="evidence" value="ECO:0007669"/>
    <property type="project" value="UniProtKB-SubCell"/>
</dbReference>
<reference evidence="10" key="2">
    <citation type="submission" date="2021-09" db="EMBL/GenBank/DDBJ databases">
        <authorList>
            <person name="Gilroy R."/>
        </authorList>
    </citation>
    <scope>NUCLEOTIDE SEQUENCE</scope>
    <source>
        <strain evidence="10">6019</strain>
    </source>
</reference>
<evidence type="ECO:0000256" key="7">
    <source>
        <dbReference type="ARBA" id="ARBA00024432"/>
    </source>
</evidence>
<accession>A0A921DYK0</accession>
<evidence type="ECO:0000256" key="4">
    <source>
        <dbReference type="ARBA" id="ARBA00022741"/>
    </source>
</evidence>
<dbReference type="SMART" id="SM00382">
    <property type="entry name" value="AAA"/>
    <property type="match status" value="1"/>
</dbReference>
<dbReference type="FunFam" id="3.40.50.300:FF:000032">
    <property type="entry name" value="Export ABC transporter ATP-binding protein"/>
    <property type="match status" value="1"/>
</dbReference>
<dbReference type="AlphaFoldDB" id="A0A921DYK0"/>
<comment type="caution">
    <text evidence="10">The sequence shown here is derived from an EMBL/GenBank/DDBJ whole genome shotgun (WGS) entry which is preliminary data.</text>
</comment>
<dbReference type="InterPro" id="IPR017871">
    <property type="entry name" value="ABC_transporter-like_CS"/>
</dbReference>
<proteinExistence type="inferred from homology"/>
<dbReference type="SUPFAM" id="SSF52540">
    <property type="entry name" value="P-loop containing nucleoside triphosphate hydrolases"/>
    <property type="match status" value="1"/>
</dbReference>
<evidence type="ECO:0000259" key="9">
    <source>
        <dbReference type="PROSITE" id="PS50893"/>
    </source>
</evidence>
<dbReference type="InterPro" id="IPR015854">
    <property type="entry name" value="ABC_transpr_LolD-like"/>
</dbReference>
<dbReference type="InterPro" id="IPR003593">
    <property type="entry name" value="AAA+_ATPase"/>
</dbReference>
<dbReference type="Proteomes" id="UP000763505">
    <property type="component" value="Unassembled WGS sequence"/>
</dbReference>
<dbReference type="GO" id="GO:0005524">
    <property type="term" value="F:ATP binding"/>
    <property type="evidence" value="ECO:0007669"/>
    <property type="project" value="UniProtKB-KW"/>
</dbReference>
<dbReference type="CDD" id="cd03255">
    <property type="entry name" value="ABC_MJ0796_LolCDE_FtsE"/>
    <property type="match status" value="1"/>
</dbReference>
<gene>
    <name evidence="10" type="ORF">K8V35_09650</name>
</gene>
<evidence type="ECO:0000256" key="2">
    <source>
        <dbReference type="ARBA" id="ARBA00011131"/>
    </source>
</evidence>
<dbReference type="InterPro" id="IPR027417">
    <property type="entry name" value="P-loop_NTPase"/>
</dbReference>
<evidence type="ECO:0000313" key="10">
    <source>
        <dbReference type="EMBL" id="HJE20605.1"/>
    </source>
</evidence>
<dbReference type="Pfam" id="PF00005">
    <property type="entry name" value="ABC_tran"/>
    <property type="match status" value="1"/>
</dbReference>
<evidence type="ECO:0000256" key="8">
    <source>
        <dbReference type="ARBA" id="ARBA00024721"/>
    </source>
</evidence>
<organism evidence="10 11">
    <name type="scientific">Aliicoccus persicus</name>
    <dbReference type="NCBI Taxonomy" id="930138"/>
    <lineage>
        <taxon>Bacteria</taxon>
        <taxon>Bacillati</taxon>
        <taxon>Bacillota</taxon>
        <taxon>Bacilli</taxon>
        <taxon>Bacillales</taxon>
        <taxon>Staphylococcaceae</taxon>
        <taxon>Aliicoccus</taxon>
    </lineage>
</organism>
<evidence type="ECO:0000256" key="1">
    <source>
        <dbReference type="ARBA" id="ARBA00004202"/>
    </source>
</evidence>
<dbReference type="InterPro" id="IPR017911">
    <property type="entry name" value="MacB-like_ATP-bd"/>
</dbReference>
<evidence type="ECO:0000256" key="6">
    <source>
        <dbReference type="ARBA" id="ARBA00024359"/>
    </source>
</evidence>
<keyword evidence="5 10" id="KW-0067">ATP-binding</keyword>
<feature type="domain" description="ABC transporter" evidence="9">
    <location>
        <begin position="2"/>
        <end position="224"/>
    </location>
</feature>
<comment type="similarity">
    <text evidence="6">Belongs to the ABC transporter superfamily. HrtA family.</text>
</comment>
<evidence type="ECO:0000256" key="3">
    <source>
        <dbReference type="ARBA" id="ARBA00022448"/>
    </source>
</evidence>
<dbReference type="PROSITE" id="PS00211">
    <property type="entry name" value="ABC_TRANSPORTER_1"/>
    <property type="match status" value="1"/>
</dbReference>
<dbReference type="GO" id="GO:0016887">
    <property type="term" value="F:ATP hydrolysis activity"/>
    <property type="evidence" value="ECO:0007669"/>
    <property type="project" value="InterPro"/>
</dbReference>
<dbReference type="PROSITE" id="PS50893">
    <property type="entry name" value="ABC_TRANSPORTER_2"/>
    <property type="match status" value="1"/>
</dbReference>
<comment type="subcellular location">
    <subcellularLocation>
        <location evidence="1">Cell membrane</location>
        <topology evidence="1">Peripheral membrane protein</topology>
    </subcellularLocation>
</comment>
<dbReference type="PANTHER" id="PTHR24220">
    <property type="entry name" value="IMPORT ATP-BINDING PROTEIN"/>
    <property type="match status" value="1"/>
</dbReference>
<keyword evidence="4" id="KW-0547">Nucleotide-binding</keyword>
<comment type="function">
    <text evidence="8">Part of the ABC transporter complex hrt involved in hemin import. Responsible for energy coupling to the transport system.</text>
</comment>
<comment type="subunit">
    <text evidence="2">The complex is composed of two ATP-binding proteins (HrtA), two transmembrane proteins (HrtB) and a solute-binding protein.</text>
</comment>
<protein>
    <recommendedName>
        <fullName evidence="7">Putative hemin import ATP-binding protein HrtA</fullName>
    </recommendedName>
</protein>
<dbReference type="EMBL" id="DYYI01000109">
    <property type="protein sequence ID" value="HJE20605.1"/>
    <property type="molecule type" value="Genomic_DNA"/>
</dbReference>